<reference evidence="8" key="2">
    <citation type="submission" date="2015-03" db="UniProtKB">
        <authorList>
            <consortium name="EnsemblPlants"/>
        </authorList>
    </citation>
    <scope>IDENTIFICATION</scope>
</reference>
<dbReference type="HOGENOM" id="CLU_019382_2_1_1"/>
<keyword evidence="3" id="KW-0863">Zinc-finger</keyword>
<organism evidence="8 9">
    <name type="scientific">Brassica oleracea var. oleracea</name>
    <dbReference type="NCBI Taxonomy" id="109376"/>
    <lineage>
        <taxon>Eukaryota</taxon>
        <taxon>Viridiplantae</taxon>
        <taxon>Streptophyta</taxon>
        <taxon>Embryophyta</taxon>
        <taxon>Tracheophyta</taxon>
        <taxon>Spermatophyta</taxon>
        <taxon>Magnoliopsida</taxon>
        <taxon>eudicotyledons</taxon>
        <taxon>Gunneridae</taxon>
        <taxon>Pentapetalae</taxon>
        <taxon>rosids</taxon>
        <taxon>malvids</taxon>
        <taxon>Brassicales</taxon>
        <taxon>Brassicaceae</taxon>
        <taxon>Brassiceae</taxon>
        <taxon>Brassica</taxon>
    </lineage>
</organism>
<dbReference type="CDD" id="cd04476">
    <property type="entry name" value="RPA1_DBD_C"/>
    <property type="match status" value="1"/>
</dbReference>
<evidence type="ECO:0000256" key="5">
    <source>
        <dbReference type="ARBA" id="ARBA00023125"/>
    </source>
</evidence>
<dbReference type="EnsemblPlants" id="Bo4g061560.1">
    <property type="protein sequence ID" value="Bo4g061560.1"/>
    <property type="gene ID" value="Bo4g061560"/>
</dbReference>
<dbReference type="eggNOG" id="KOG0987">
    <property type="taxonomic scope" value="Eukaryota"/>
</dbReference>
<evidence type="ECO:0000259" key="7">
    <source>
        <dbReference type="Pfam" id="PF08646"/>
    </source>
</evidence>
<evidence type="ECO:0000256" key="4">
    <source>
        <dbReference type="ARBA" id="ARBA00022833"/>
    </source>
</evidence>
<keyword evidence="4" id="KW-0862">Zinc</keyword>
<dbReference type="GO" id="GO:0008270">
    <property type="term" value="F:zinc ion binding"/>
    <property type="evidence" value="ECO:0007669"/>
    <property type="project" value="UniProtKB-KW"/>
</dbReference>
<dbReference type="InterPro" id="IPR047192">
    <property type="entry name" value="Euk_RPA1_DBD_C"/>
</dbReference>
<dbReference type="Proteomes" id="UP000032141">
    <property type="component" value="Chromosome C4"/>
</dbReference>
<dbReference type="AlphaFoldDB" id="A0A0D3BTV2"/>
<dbReference type="PANTHER" id="PTHR47165">
    <property type="entry name" value="OS03G0429900 PROTEIN"/>
    <property type="match status" value="1"/>
</dbReference>
<evidence type="ECO:0000313" key="9">
    <source>
        <dbReference type="Proteomes" id="UP000032141"/>
    </source>
</evidence>
<evidence type="ECO:0000256" key="3">
    <source>
        <dbReference type="ARBA" id="ARBA00022771"/>
    </source>
</evidence>
<comment type="similarity">
    <text evidence="1">Belongs to the replication factor A protein 1 family.</text>
</comment>
<keyword evidence="5" id="KW-0238">DNA-binding</keyword>
<evidence type="ECO:0000256" key="6">
    <source>
        <dbReference type="SAM" id="MobiDB-lite"/>
    </source>
</evidence>
<dbReference type="SUPFAM" id="SSF50249">
    <property type="entry name" value="Nucleic acid-binding proteins"/>
    <property type="match status" value="2"/>
</dbReference>
<dbReference type="InterPro" id="IPR012340">
    <property type="entry name" value="NA-bd_OB-fold"/>
</dbReference>
<dbReference type="PANTHER" id="PTHR47165:SF4">
    <property type="entry name" value="OS03G0429900 PROTEIN"/>
    <property type="match status" value="1"/>
</dbReference>
<keyword evidence="9" id="KW-1185">Reference proteome</keyword>
<dbReference type="Gramene" id="Bo4g061560.1">
    <property type="protein sequence ID" value="Bo4g061560.1"/>
    <property type="gene ID" value="Bo4g061560"/>
</dbReference>
<dbReference type="Pfam" id="PF08646">
    <property type="entry name" value="Rep_fac-A_C"/>
    <property type="match status" value="1"/>
</dbReference>
<dbReference type="Gene3D" id="2.40.50.140">
    <property type="entry name" value="Nucleic acid-binding proteins"/>
    <property type="match status" value="2"/>
</dbReference>
<dbReference type="GO" id="GO:0003677">
    <property type="term" value="F:DNA binding"/>
    <property type="evidence" value="ECO:0007669"/>
    <property type="project" value="UniProtKB-KW"/>
</dbReference>
<dbReference type="OMA" id="VCEPPED"/>
<name>A0A0D3BTV2_BRAOL</name>
<feature type="region of interest" description="Disordered" evidence="6">
    <location>
        <begin position="371"/>
        <end position="413"/>
    </location>
</feature>
<keyword evidence="2" id="KW-0479">Metal-binding</keyword>
<reference evidence="8 9" key="1">
    <citation type="journal article" date="2014" name="Genome Biol.">
        <title>Transcriptome and methylome profiling reveals relics of genome dominance in the mesopolyploid Brassica oleracea.</title>
        <authorList>
            <person name="Parkin I.A."/>
            <person name="Koh C."/>
            <person name="Tang H."/>
            <person name="Robinson S.J."/>
            <person name="Kagale S."/>
            <person name="Clarke W.E."/>
            <person name="Town C.D."/>
            <person name="Nixon J."/>
            <person name="Krishnakumar V."/>
            <person name="Bidwell S.L."/>
            <person name="Denoeud F."/>
            <person name="Belcram H."/>
            <person name="Links M.G."/>
            <person name="Just J."/>
            <person name="Clarke C."/>
            <person name="Bender T."/>
            <person name="Huebert T."/>
            <person name="Mason A.S."/>
            <person name="Pires J.C."/>
            <person name="Barker G."/>
            <person name="Moore J."/>
            <person name="Walley P.G."/>
            <person name="Manoli S."/>
            <person name="Batley J."/>
            <person name="Edwards D."/>
            <person name="Nelson M.N."/>
            <person name="Wang X."/>
            <person name="Paterson A.H."/>
            <person name="King G."/>
            <person name="Bancroft I."/>
            <person name="Chalhoub B."/>
            <person name="Sharpe A.G."/>
        </authorList>
    </citation>
    <scope>NUCLEOTIDE SEQUENCE</scope>
    <source>
        <strain evidence="8 9">cv. TO1000</strain>
    </source>
</reference>
<evidence type="ECO:0000256" key="1">
    <source>
        <dbReference type="ARBA" id="ARBA00005690"/>
    </source>
</evidence>
<proteinExistence type="inferred from homology"/>
<dbReference type="InterPro" id="IPR013955">
    <property type="entry name" value="Rep_factor-A_C"/>
</dbReference>
<protein>
    <recommendedName>
        <fullName evidence="7">Replication factor A C-terminal domain-containing protein</fullName>
    </recommendedName>
</protein>
<accession>A0A0D3BTV2</accession>
<sequence length="434" mass="47667">MAISRIFFSDLKSGKCSFVVEARLLRYWEARNVKRGGDLMWIDMLLTDVNSTIMQATINANRVSKFRERLAAGSMYSVSCFDVARQSGLTGFRFCNQTELVGLANTNSHLPDVIGEITAVKSTVCEPPEDKNRVMVTVRLENDVSVTLSLFDAQAVSFHQKLEGMRVDRKVIVATNINPKMVGGRLFLNATSGTHVYYDKETNAGESFFYRLVARDTALPSAAPVLRSYGKVIPMTIAELNDFIITAPSQDIDFLCTGRVSRVETDNGWCYVACSKCSKKLQRSVSSFECVRCSNPNAIGSLRYRVEMVIADDTTEGTFVCFDGVMTKLHNLMASEAVQLLAEEGVNPEDSMMPPAMPPFVAAMEGKTYTFQGGDDNDDDDAPDSTVSHGEFAPGKDGCDTSKSAGKEQVGTARKKARVEKDGVSVVIFSCFVF</sequence>
<feature type="domain" description="Replication factor A C-terminal" evidence="7">
    <location>
        <begin position="256"/>
        <end position="352"/>
    </location>
</feature>
<evidence type="ECO:0000256" key="2">
    <source>
        <dbReference type="ARBA" id="ARBA00022723"/>
    </source>
</evidence>
<evidence type="ECO:0000313" key="8">
    <source>
        <dbReference type="EnsemblPlants" id="Bo4g061560.1"/>
    </source>
</evidence>